<dbReference type="Proteomes" id="UP000012092">
    <property type="component" value="Unassembled WGS sequence"/>
</dbReference>
<name>M6RM63_LEPIR</name>
<reference evidence="1 2" key="1">
    <citation type="submission" date="2013-01" db="EMBL/GenBank/DDBJ databases">
        <authorList>
            <person name="Harkins D.M."/>
            <person name="Durkin A.S."/>
            <person name="Brinkac L.M."/>
            <person name="Haft D.H."/>
            <person name="Selengut J.D."/>
            <person name="Sanka R."/>
            <person name="DePew J."/>
            <person name="Purushe J."/>
            <person name="Picardeau M."/>
            <person name="Werts C."/>
            <person name="Goarant C."/>
            <person name="Vinetz J.M."/>
            <person name="Sutton G.G."/>
            <person name="Nierman W.C."/>
            <person name="Fouts D.E."/>
        </authorList>
    </citation>
    <scope>NUCLEOTIDE SEQUENCE [LARGE SCALE GENOMIC DNA]</scope>
    <source>
        <strain evidence="1 2">Verdun HP</strain>
    </source>
</reference>
<evidence type="ECO:0000313" key="1">
    <source>
        <dbReference type="EMBL" id="EMO06866.1"/>
    </source>
</evidence>
<sequence>MNLNITKEQVLNEHLQSVKASGVFKNHTFSPTSKTFSILRAVSNAIFCS</sequence>
<accession>M6RM63</accession>
<organism evidence="1 2">
    <name type="scientific">Leptospira interrogans serovar Icterohaemorrhagiae str. Verdun HP</name>
    <dbReference type="NCBI Taxonomy" id="1049910"/>
    <lineage>
        <taxon>Bacteria</taxon>
        <taxon>Pseudomonadati</taxon>
        <taxon>Spirochaetota</taxon>
        <taxon>Spirochaetia</taxon>
        <taxon>Leptospirales</taxon>
        <taxon>Leptospiraceae</taxon>
        <taxon>Leptospira</taxon>
    </lineage>
</organism>
<protein>
    <submittedName>
        <fullName evidence="1">Uncharacterized protein</fullName>
    </submittedName>
</protein>
<dbReference type="AlphaFoldDB" id="M6RM63"/>
<dbReference type="EMBL" id="AHNZ02000151">
    <property type="protein sequence ID" value="EMO06866.1"/>
    <property type="molecule type" value="Genomic_DNA"/>
</dbReference>
<comment type="caution">
    <text evidence="1">The sequence shown here is derived from an EMBL/GenBank/DDBJ whole genome shotgun (WGS) entry which is preliminary data.</text>
</comment>
<proteinExistence type="predicted"/>
<gene>
    <name evidence="1" type="ORF">LEP1GSC116_4694</name>
</gene>
<evidence type="ECO:0000313" key="2">
    <source>
        <dbReference type="Proteomes" id="UP000012092"/>
    </source>
</evidence>